<keyword evidence="2" id="KW-1185">Reference proteome</keyword>
<feature type="compositionally biased region" description="Polar residues" evidence="1">
    <location>
        <begin position="49"/>
        <end position="58"/>
    </location>
</feature>
<evidence type="ECO:0000256" key="1">
    <source>
        <dbReference type="SAM" id="MobiDB-lite"/>
    </source>
</evidence>
<proteinExistence type="predicted"/>
<feature type="compositionally biased region" description="Basic and acidic residues" evidence="1">
    <location>
        <begin position="96"/>
        <end position="111"/>
    </location>
</feature>
<organism evidence="2 3">
    <name type="scientific">Trichuris muris</name>
    <name type="common">Mouse whipworm</name>
    <dbReference type="NCBI Taxonomy" id="70415"/>
    <lineage>
        <taxon>Eukaryota</taxon>
        <taxon>Metazoa</taxon>
        <taxon>Ecdysozoa</taxon>
        <taxon>Nematoda</taxon>
        <taxon>Enoplea</taxon>
        <taxon>Dorylaimia</taxon>
        <taxon>Trichinellida</taxon>
        <taxon>Trichuridae</taxon>
        <taxon>Trichuris</taxon>
    </lineage>
</organism>
<evidence type="ECO:0000313" key="3">
    <source>
        <dbReference type="WBParaSite" id="TMUE_3000011135.1"/>
    </source>
</evidence>
<dbReference type="WBParaSite" id="TMUE_3000011135.1">
    <property type="protein sequence ID" value="TMUE_3000011135.1"/>
    <property type="gene ID" value="WBGene00293686"/>
</dbReference>
<dbReference type="Proteomes" id="UP000046395">
    <property type="component" value="Unassembled WGS sequence"/>
</dbReference>
<sequence length="111" mass="12321">MGSNCLYSATVEGNLGLAEEAAVLHQQGVICVLRSRRENKTRDSRRRPQSASVSQLQEPSVVAATFKGRRKKPDASPLFQPLSASSTGVRRSKRLKKEDKKNICPKNKKQE</sequence>
<reference evidence="3" key="1">
    <citation type="submission" date="2019-12" db="UniProtKB">
        <authorList>
            <consortium name="WormBaseParasite"/>
        </authorList>
    </citation>
    <scope>IDENTIFICATION</scope>
</reference>
<protein>
    <submittedName>
        <fullName evidence="3">Uncharacterized protein</fullName>
    </submittedName>
</protein>
<dbReference type="AlphaFoldDB" id="A0A5S6QV85"/>
<evidence type="ECO:0000313" key="2">
    <source>
        <dbReference type="Proteomes" id="UP000046395"/>
    </source>
</evidence>
<feature type="region of interest" description="Disordered" evidence="1">
    <location>
        <begin position="35"/>
        <end position="111"/>
    </location>
</feature>
<accession>A0A5S6QV85</accession>
<name>A0A5S6QV85_TRIMR</name>